<gene>
    <name evidence="2" type="ORF">CGOC_LOCUS3386</name>
</gene>
<evidence type="ECO:0000313" key="2">
    <source>
        <dbReference type="EMBL" id="VDK55654.1"/>
    </source>
</evidence>
<dbReference type="Proteomes" id="UP000271889">
    <property type="component" value="Unassembled WGS sequence"/>
</dbReference>
<sequence>MTFDSNNESDDDANGPRVAVSLSRGAKWRRLSPPPSTMASTAAGTTISSGVSSFVPQTPRVAIPELHIHLSYFAIDRDYCTVTMFLSKVTAVLWTTVMAVKYPNEISETPLVLCEPERIVVK</sequence>
<feature type="non-terminal residue" evidence="2">
    <location>
        <position position="122"/>
    </location>
</feature>
<reference evidence="2 3" key="1">
    <citation type="submission" date="2018-11" db="EMBL/GenBank/DDBJ databases">
        <authorList>
            <consortium name="Pathogen Informatics"/>
        </authorList>
    </citation>
    <scope>NUCLEOTIDE SEQUENCE [LARGE SCALE GENOMIC DNA]</scope>
</reference>
<accession>A0A3P6SKR5</accession>
<evidence type="ECO:0000256" key="1">
    <source>
        <dbReference type="SAM" id="MobiDB-lite"/>
    </source>
</evidence>
<organism evidence="2 3">
    <name type="scientific">Cylicostephanus goldi</name>
    <name type="common">Nematode worm</name>
    <dbReference type="NCBI Taxonomy" id="71465"/>
    <lineage>
        <taxon>Eukaryota</taxon>
        <taxon>Metazoa</taxon>
        <taxon>Ecdysozoa</taxon>
        <taxon>Nematoda</taxon>
        <taxon>Chromadorea</taxon>
        <taxon>Rhabditida</taxon>
        <taxon>Rhabditina</taxon>
        <taxon>Rhabditomorpha</taxon>
        <taxon>Strongyloidea</taxon>
        <taxon>Strongylidae</taxon>
        <taxon>Cylicostephanus</taxon>
    </lineage>
</organism>
<evidence type="ECO:0000313" key="3">
    <source>
        <dbReference type="Proteomes" id="UP000271889"/>
    </source>
</evidence>
<keyword evidence="3" id="KW-1185">Reference proteome</keyword>
<dbReference type="AlphaFoldDB" id="A0A3P6SKR5"/>
<dbReference type="EMBL" id="UYRV01008517">
    <property type="protein sequence ID" value="VDK55654.1"/>
    <property type="molecule type" value="Genomic_DNA"/>
</dbReference>
<proteinExistence type="predicted"/>
<protein>
    <submittedName>
        <fullName evidence="2">Uncharacterized protein</fullName>
    </submittedName>
</protein>
<feature type="region of interest" description="Disordered" evidence="1">
    <location>
        <begin position="24"/>
        <end position="43"/>
    </location>
</feature>
<name>A0A3P6SKR5_CYLGO</name>